<dbReference type="Proteomes" id="UP001626550">
    <property type="component" value="Unassembled WGS sequence"/>
</dbReference>
<dbReference type="AlphaFoldDB" id="A0ABD2Q3V3"/>
<proteinExistence type="predicted"/>
<keyword evidence="3" id="KW-1185">Reference proteome</keyword>
<evidence type="ECO:0000256" key="1">
    <source>
        <dbReference type="SAM" id="SignalP"/>
    </source>
</evidence>
<gene>
    <name evidence="2" type="ORF">Ciccas_007111</name>
</gene>
<name>A0ABD2Q3V3_9PLAT</name>
<feature type="chain" id="PRO_5044773563" evidence="1">
    <location>
        <begin position="27"/>
        <end position="210"/>
    </location>
</feature>
<accession>A0ABD2Q3V3</accession>
<reference evidence="2 3" key="1">
    <citation type="submission" date="2024-11" db="EMBL/GenBank/DDBJ databases">
        <title>Adaptive evolution of stress response genes in parasites aligns with host niche diversity.</title>
        <authorList>
            <person name="Hahn C."/>
            <person name="Resl P."/>
        </authorList>
    </citation>
    <scope>NUCLEOTIDE SEQUENCE [LARGE SCALE GENOMIC DNA]</scope>
    <source>
        <strain evidence="2">EGGRZ-B1_66</strain>
        <tissue evidence="2">Body</tissue>
    </source>
</reference>
<protein>
    <submittedName>
        <fullName evidence="2">Uncharacterized protein</fullName>
    </submittedName>
</protein>
<keyword evidence="1" id="KW-0732">Signal</keyword>
<evidence type="ECO:0000313" key="3">
    <source>
        <dbReference type="Proteomes" id="UP001626550"/>
    </source>
</evidence>
<comment type="caution">
    <text evidence="2">The sequence shown here is derived from an EMBL/GenBank/DDBJ whole genome shotgun (WGS) entry which is preliminary data.</text>
</comment>
<organism evidence="2 3">
    <name type="scientific">Cichlidogyrus casuarinus</name>
    <dbReference type="NCBI Taxonomy" id="1844966"/>
    <lineage>
        <taxon>Eukaryota</taxon>
        <taxon>Metazoa</taxon>
        <taxon>Spiralia</taxon>
        <taxon>Lophotrochozoa</taxon>
        <taxon>Platyhelminthes</taxon>
        <taxon>Monogenea</taxon>
        <taxon>Monopisthocotylea</taxon>
        <taxon>Dactylogyridea</taxon>
        <taxon>Ancyrocephalidae</taxon>
        <taxon>Cichlidogyrus</taxon>
    </lineage>
</organism>
<feature type="signal peptide" evidence="1">
    <location>
        <begin position="1"/>
        <end position="26"/>
    </location>
</feature>
<sequence length="210" mass="23593">MSDSLFGKVLLCLFGLLVCSGHVCEASVVKEVETCARDISLKILDAGNGQLSFCANKRPPLRTFPKPGIPYDEFLFPSLLDFAWGMTPSFALNTASQEVYRRLNSIKSLKTYGGLFENLIKELQNEIRLFNQDNMLYFCEKLCSYSKSKSCQIPGFVKLLGDEENKIFSLSTANKKGRVSFMLDDETSKELRKVVLHPSKENPTPLIVQC</sequence>
<evidence type="ECO:0000313" key="2">
    <source>
        <dbReference type="EMBL" id="KAL3314270.1"/>
    </source>
</evidence>
<dbReference type="EMBL" id="JBJKFK010001048">
    <property type="protein sequence ID" value="KAL3314270.1"/>
    <property type="molecule type" value="Genomic_DNA"/>
</dbReference>